<reference evidence="7 8" key="1">
    <citation type="submission" date="2018-08" db="EMBL/GenBank/DDBJ databases">
        <title>Recombination of ecologically and evolutionarily significant loci maintains genetic cohesion in the Pseudomonas syringae species complex.</title>
        <authorList>
            <person name="Dillon M."/>
            <person name="Thakur S."/>
            <person name="Almeida R.N.D."/>
            <person name="Weir B.S."/>
            <person name="Guttman D.S."/>
        </authorList>
    </citation>
    <scope>NUCLEOTIDE SEQUENCE [LARGE SCALE GENOMIC DNA]</scope>
    <source>
        <strain evidence="7 8">88_10</strain>
    </source>
</reference>
<evidence type="ECO:0000256" key="4">
    <source>
        <dbReference type="ARBA" id="ARBA00044462"/>
    </source>
</evidence>
<name>A0A3M3A0Q2_PSEYM</name>
<dbReference type="Proteomes" id="UP000282378">
    <property type="component" value="Unassembled WGS sequence"/>
</dbReference>
<evidence type="ECO:0000313" key="7">
    <source>
        <dbReference type="EMBL" id="RML93828.1"/>
    </source>
</evidence>
<comment type="caution">
    <text evidence="7">The sequence shown here is derived from an EMBL/GenBank/DDBJ whole genome shotgun (WGS) entry which is preliminary data.</text>
</comment>
<gene>
    <name evidence="7" type="ORF">APX70_03996</name>
</gene>
<evidence type="ECO:0000256" key="1">
    <source>
        <dbReference type="ARBA" id="ARBA00006775"/>
    </source>
</evidence>
<comment type="catalytic activity">
    <reaction evidence="4">
        <text>[6)-beta-D-fructofuranosyl-(2-&gt;](n) alpha-D-glucopyranoside + sucrose = [6)-beta-D-fructofuranosyl-(2-&gt;](n+1) alpha-D-glucopyranoside + D-glucose</text>
        <dbReference type="Rhea" id="RHEA:13653"/>
        <dbReference type="Rhea" id="RHEA-COMP:13093"/>
        <dbReference type="Rhea" id="RHEA-COMP:13094"/>
        <dbReference type="ChEBI" id="CHEBI:4167"/>
        <dbReference type="ChEBI" id="CHEBI:17992"/>
        <dbReference type="ChEBI" id="CHEBI:134464"/>
        <dbReference type="EC" id="2.4.1.10"/>
    </reaction>
</comment>
<dbReference type="GO" id="GO:0009758">
    <property type="term" value="P:carbohydrate utilization"/>
    <property type="evidence" value="ECO:0007669"/>
    <property type="project" value="InterPro"/>
</dbReference>
<dbReference type="AlphaFoldDB" id="A0A3M3A0Q2"/>
<dbReference type="Gene3D" id="2.115.10.20">
    <property type="entry name" value="Glycosyl hydrolase domain, family 43"/>
    <property type="match status" value="1"/>
</dbReference>
<evidence type="ECO:0000256" key="6">
    <source>
        <dbReference type="ARBA" id="ARBA00044568"/>
    </source>
</evidence>
<dbReference type="GO" id="GO:0050053">
    <property type="term" value="F:levansucrase activity"/>
    <property type="evidence" value="ECO:0007669"/>
    <property type="project" value="UniProtKB-EC"/>
</dbReference>
<keyword evidence="2" id="KW-0328">Glycosyltransferase</keyword>
<evidence type="ECO:0000256" key="3">
    <source>
        <dbReference type="ARBA" id="ARBA00023277"/>
    </source>
</evidence>
<evidence type="ECO:0000256" key="2">
    <source>
        <dbReference type="ARBA" id="ARBA00022676"/>
    </source>
</evidence>
<evidence type="ECO:0000256" key="5">
    <source>
        <dbReference type="ARBA" id="ARBA00044516"/>
    </source>
</evidence>
<accession>A0A3M3A0Q2</accession>
<protein>
    <recommendedName>
        <fullName evidence="5">levansucrase</fullName>
        <ecNumber evidence="5">2.4.1.10</ecNumber>
    </recommendedName>
    <alternativeName>
        <fullName evidence="6">Sucrose 6-fructosyltransferase</fullName>
    </alternativeName>
</protein>
<keyword evidence="2" id="KW-0808">Transferase</keyword>
<keyword evidence="3" id="KW-0119">Carbohydrate metabolism</keyword>
<dbReference type="EMBL" id="RBNL01001050">
    <property type="protein sequence ID" value="RML93828.1"/>
    <property type="molecule type" value="Genomic_DNA"/>
</dbReference>
<proteinExistence type="inferred from homology"/>
<dbReference type="InterPro" id="IPR023296">
    <property type="entry name" value="Glyco_hydro_beta-prop_sf"/>
</dbReference>
<comment type="similarity">
    <text evidence="1">Belongs to the glycosyl hydrolase 68 family.</text>
</comment>
<dbReference type="InterPro" id="IPR003469">
    <property type="entry name" value="Glyco_hydro_68"/>
</dbReference>
<dbReference type="Pfam" id="PF02435">
    <property type="entry name" value="Glyco_hydro_68"/>
    <property type="match status" value="1"/>
</dbReference>
<evidence type="ECO:0000313" key="8">
    <source>
        <dbReference type="Proteomes" id="UP000282378"/>
    </source>
</evidence>
<dbReference type="EC" id="2.4.1.10" evidence="5"/>
<sequence>MPTTGEDYRIGGTEAPTVRILLKGDRSFVQEVYDYGYIPAMKDITLS</sequence>
<organism evidence="7 8">
    <name type="scientific">Pseudomonas syringae pv. maculicola</name>
    <dbReference type="NCBI Taxonomy" id="59511"/>
    <lineage>
        <taxon>Bacteria</taxon>
        <taxon>Pseudomonadati</taxon>
        <taxon>Pseudomonadota</taxon>
        <taxon>Gammaproteobacteria</taxon>
        <taxon>Pseudomonadales</taxon>
        <taxon>Pseudomonadaceae</taxon>
        <taxon>Pseudomonas</taxon>
    </lineage>
</organism>